<dbReference type="PANTHER" id="PTHR33055:SF3">
    <property type="entry name" value="PUTATIVE TRANSPOSASE FOR IS117-RELATED"/>
    <property type="match status" value="1"/>
</dbReference>
<dbReference type="Proteomes" id="UP000199365">
    <property type="component" value="Unassembled WGS sequence"/>
</dbReference>
<dbReference type="InterPro" id="IPR003346">
    <property type="entry name" value="Transposase_20"/>
</dbReference>
<evidence type="ECO:0000256" key="1">
    <source>
        <dbReference type="SAM" id="Coils"/>
    </source>
</evidence>
<reference evidence="6" key="1">
    <citation type="submission" date="2016-10" db="EMBL/GenBank/DDBJ databases">
        <authorList>
            <person name="Varghese N."/>
            <person name="Submissions S."/>
        </authorList>
    </citation>
    <scope>NUCLEOTIDE SEQUENCE [LARGE SCALE GENOMIC DNA]</scope>
    <source>
        <strain evidence="6">DUS833</strain>
    </source>
</reference>
<dbReference type="InterPro" id="IPR002525">
    <property type="entry name" value="Transp_IS110-like_N"/>
</dbReference>
<feature type="coiled-coil region" evidence="1">
    <location>
        <begin position="24"/>
        <end position="51"/>
    </location>
</feature>
<organism evidence="5 6">
    <name type="scientific">Paraburkholderia tuberum</name>
    <dbReference type="NCBI Taxonomy" id="157910"/>
    <lineage>
        <taxon>Bacteria</taxon>
        <taxon>Pseudomonadati</taxon>
        <taxon>Pseudomonadota</taxon>
        <taxon>Betaproteobacteria</taxon>
        <taxon>Burkholderiales</taxon>
        <taxon>Burkholderiaceae</taxon>
        <taxon>Paraburkholderia</taxon>
    </lineage>
</organism>
<dbReference type="Pfam" id="PF24730">
    <property type="entry name" value="DUF7682"/>
    <property type="match status" value="1"/>
</dbReference>
<proteinExistence type="predicted"/>
<dbReference type="NCBIfam" id="NF033542">
    <property type="entry name" value="transpos_IS110"/>
    <property type="match status" value="1"/>
</dbReference>
<dbReference type="InterPro" id="IPR056099">
    <property type="entry name" value="DUF7682"/>
</dbReference>
<evidence type="ECO:0000313" key="6">
    <source>
        <dbReference type="Proteomes" id="UP000199365"/>
    </source>
</evidence>
<evidence type="ECO:0000313" key="5">
    <source>
        <dbReference type="EMBL" id="SDR62824.1"/>
    </source>
</evidence>
<evidence type="ECO:0000259" key="2">
    <source>
        <dbReference type="Pfam" id="PF01548"/>
    </source>
</evidence>
<name>A0A1H1KKM7_9BURK</name>
<dbReference type="PANTHER" id="PTHR33055">
    <property type="entry name" value="TRANSPOSASE FOR INSERTION SEQUENCE ELEMENT IS1111A"/>
    <property type="match status" value="1"/>
</dbReference>
<dbReference type="Pfam" id="PF01548">
    <property type="entry name" value="DEDD_Tnp_IS110"/>
    <property type="match status" value="1"/>
</dbReference>
<feature type="domain" description="Transposase IS116/IS110/IS902 C-terminal" evidence="3">
    <location>
        <begin position="334"/>
        <end position="414"/>
    </location>
</feature>
<feature type="domain" description="DUF7682" evidence="4">
    <location>
        <begin position="1"/>
        <end position="22"/>
    </location>
</feature>
<feature type="domain" description="Transposase IS110-like N-terminal" evidence="2">
    <location>
        <begin position="125"/>
        <end position="267"/>
    </location>
</feature>
<dbReference type="GO" id="GO:0003677">
    <property type="term" value="F:DNA binding"/>
    <property type="evidence" value="ECO:0007669"/>
    <property type="project" value="InterPro"/>
</dbReference>
<sequence length="471" mass="52292">MKRTFACGHSGKGKYCHACDATEKAKEEERLARQEKRLSKAEAAASDLIDLSCVDHLASVQREARLVLTKVRDGTHPCALKGKPIRSSNELVRTFPISWHSDMPGWLVLDNSSGKGKVMDKITRIGVDLAKNIIQVHGVDSMERVVVRKAISRQKFLEWFANLEPCLVAMEACSAAHYWGRKLRALGHEVRLIAPQLAAPYRKGGKHVKNDRLDAEAICEAAGRPHMRFVAVKTAEQQNVLLLHRMRDGFVEERTALVNRLRGELVEFGVFLPQGINAFRAHFVEALEDGATELNGVARTALLRGWEHLQGLDQQIAWCDAQVATHVKHDSNAQRVMAVIGIGPLTASATVATVGDARLFKNGRQFAAWIGTVPKQKSSGGKTHLGRITKQGNTYLRTLLFQGARSAVTSAHRRTDRLSRWIVQLQARVGWYRTLVAVANKHARILWAILAKGERFDPSYVSTPSTPAQPR</sequence>
<keyword evidence="1" id="KW-0175">Coiled coil</keyword>
<gene>
    <name evidence="5" type="ORF">SAMN05445850_8451</name>
</gene>
<protein>
    <submittedName>
        <fullName evidence="5">Transposase</fullName>
    </submittedName>
</protein>
<dbReference type="GO" id="GO:0006313">
    <property type="term" value="P:DNA transposition"/>
    <property type="evidence" value="ECO:0007669"/>
    <property type="project" value="InterPro"/>
</dbReference>
<dbReference type="InterPro" id="IPR047650">
    <property type="entry name" value="Transpos_IS110"/>
</dbReference>
<accession>A0A1H1KKM7</accession>
<dbReference type="Pfam" id="PF02371">
    <property type="entry name" value="Transposase_20"/>
    <property type="match status" value="1"/>
</dbReference>
<dbReference type="EMBL" id="FNKX01000005">
    <property type="protein sequence ID" value="SDR62824.1"/>
    <property type="molecule type" value="Genomic_DNA"/>
</dbReference>
<keyword evidence="6" id="KW-1185">Reference proteome</keyword>
<evidence type="ECO:0000259" key="3">
    <source>
        <dbReference type="Pfam" id="PF02371"/>
    </source>
</evidence>
<evidence type="ECO:0000259" key="4">
    <source>
        <dbReference type="Pfam" id="PF24730"/>
    </source>
</evidence>
<dbReference type="GO" id="GO:0004803">
    <property type="term" value="F:transposase activity"/>
    <property type="evidence" value="ECO:0007669"/>
    <property type="project" value="InterPro"/>
</dbReference>
<dbReference type="AlphaFoldDB" id="A0A1H1KKM7"/>
<dbReference type="STRING" id="157910.SAMN05445850_8451"/>